<sequence>MHFLTGSRFARSLEKLSVVRFDRGKVGADIQQDEAGAPRYDSPLAARARESRAFQRQAEDRKI</sequence>
<dbReference type="PATRIC" id="fig|106592.7.peg.340"/>
<evidence type="ECO:0000256" key="1">
    <source>
        <dbReference type="SAM" id="MobiDB-lite"/>
    </source>
</evidence>
<comment type="caution">
    <text evidence="2">The sequence shown here is derived from an EMBL/GenBank/DDBJ whole genome shotgun (WGS) entry which is preliminary data.</text>
</comment>
<evidence type="ECO:0000313" key="2">
    <source>
        <dbReference type="EMBL" id="KOF22272.1"/>
    </source>
</evidence>
<protein>
    <submittedName>
        <fullName evidence="2">Uncharacterized protein</fullName>
    </submittedName>
</protein>
<accession>A0A0L8C5P6</accession>
<feature type="region of interest" description="Disordered" evidence="1">
    <location>
        <begin position="30"/>
        <end position="63"/>
    </location>
</feature>
<reference evidence="3" key="1">
    <citation type="submission" date="2015-07" db="EMBL/GenBank/DDBJ databases">
        <title>Whole genome sequence of an Ensifer adhaerens strain isolated from a cave pool in the Wind Cave National Park.</title>
        <authorList>
            <person name="Eng W.W.H."/>
            <person name="Gan H.M."/>
            <person name="Barton H.A."/>
            <person name="Savka M.A."/>
        </authorList>
    </citation>
    <scope>NUCLEOTIDE SEQUENCE [LARGE SCALE GENOMIC DNA]</scope>
    <source>
        <strain evidence="3">SD006</strain>
    </source>
</reference>
<organism evidence="2 3">
    <name type="scientific">Ensifer adhaerens</name>
    <name type="common">Sinorhizobium morelense</name>
    <dbReference type="NCBI Taxonomy" id="106592"/>
    <lineage>
        <taxon>Bacteria</taxon>
        <taxon>Pseudomonadati</taxon>
        <taxon>Pseudomonadota</taxon>
        <taxon>Alphaproteobacteria</taxon>
        <taxon>Hyphomicrobiales</taxon>
        <taxon>Rhizobiaceae</taxon>
        <taxon>Sinorhizobium/Ensifer group</taxon>
        <taxon>Ensifer</taxon>
    </lineage>
</organism>
<feature type="compositionally biased region" description="Basic and acidic residues" evidence="1">
    <location>
        <begin position="47"/>
        <end position="63"/>
    </location>
</feature>
<proteinExistence type="predicted"/>
<gene>
    <name evidence="2" type="ORF">AC244_01595</name>
</gene>
<evidence type="ECO:0000313" key="3">
    <source>
        <dbReference type="Proteomes" id="UP000037425"/>
    </source>
</evidence>
<dbReference type="AlphaFoldDB" id="A0A0L8C5P6"/>
<dbReference type="Proteomes" id="UP000037425">
    <property type="component" value="Unassembled WGS sequence"/>
</dbReference>
<name>A0A0L8C5P6_ENSAD</name>
<dbReference type="EMBL" id="LGAP01000001">
    <property type="protein sequence ID" value="KOF22272.1"/>
    <property type="molecule type" value="Genomic_DNA"/>
</dbReference>